<dbReference type="InterPro" id="IPR001310">
    <property type="entry name" value="Histidine_triad_HIT"/>
</dbReference>
<evidence type="ECO:0000256" key="1">
    <source>
        <dbReference type="PIRSR" id="PIRSR601310-1"/>
    </source>
</evidence>
<dbReference type="PANTHER" id="PTHR46648">
    <property type="entry name" value="HIT FAMILY PROTEIN 1"/>
    <property type="match status" value="1"/>
</dbReference>
<dbReference type="Proteomes" id="UP000450000">
    <property type="component" value="Unassembled WGS sequence"/>
</dbReference>
<accession>A0A6N7KYA4</accession>
<comment type="caution">
    <text evidence="2">Lacks conserved residue(s) required for the propagation of feature annotation.</text>
</comment>
<feature type="active site" description="Tele-AMP-histidine intermediate" evidence="1">
    <location>
        <position position="112"/>
    </location>
</feature>
<comment type="caution">
    <text evidence="4">The sequence shown here is derived from an EMBL/GenBank/DDBJ whole genome shotgun (WGS) entry which is preliminary data.</text>
</comment>
<evidence type="ECO:0000313" key="5">
    <source>
        <dbReference type="Proteomes" id="UP000450000"/>
    </source>
</evidence>
<keyword evidence="5" id="KW-1185">Reference proteome</keyword>
<organism evidence="4 5">
    <name type="scientific">Streptomyces kaniharaensis</name>
    <dbReference type="NCBI Taxonomy" id="212423"/>
    <lineage>
        <taxon>Bacteria</taxon>
        <taxon>Bacillati</taxon>
        <taxon>Actinomycetota</taxon>
        <taxon>Actinomycetes</taxon>
        <taxon>Kitasatosporales</taxon>
        <taxon>Streptomycetaceae</taxon>
        <taxon>Streptomyces</taxon>
    </lineage>
</organism>
<dbReference type="Pfam" id="PF01230">
    <property type="entry name" value="HIT"/>
    <property type="match status" value="1"/>
</dbReference>
<proteinExistence type="predicted"/>
<dbReference type="AlphaFoldDB" id="A0A6N7KYA4"/>
<feature type="domain" description="HIT" evidence="3">
    <location>
        <begin position="16"/>
        <end position="126"/>
    </location>
</feature>
<dbReference type="GO" id="GO:0009117">
    <property type="term" value="P:nucleotide metabolic process"/>
    <property type="evidence" value="ECO:0007669"/>
    <property type="project" value="TreeGrafter"/>
</dbReference>
<dbReference type="GO" id="GO:0003824">
    <property type="term" value="F:catalytic activity"/>
    <property type="evidence" value="ECO:0007669"/>
    <property type="project" value="InterPro"/>
</dbReference>
<dbReference type="EMBL" id="WBOF01000003">
    <property type="protein sequence ID" value="MQS16666.1"/>
    <property type="molecule type" value="Genomic_DNA"/>
</dbReference>
<name>A0A6N7KYA4_9ACTN</name>
<evidence type="ECO:0000313" key="4">
    <source>
        <dbReference type="EMBL" id="MQS16666.1"/>
    </source>
</evidence>
<dbReference type="PANTHER" id="PTHR46648:SF1">
    <property type="entry name" value="ADENOSINE 5'-MONOPHOSPHORAMIDASE HNT1"/>
    <property type="match status" value="1"/>
</dbReference>
<dbReference type="PROSITE" id="PS51084">
    <property type="entry name" value="HIT_2"/>
    <property type="match status" value="1"/>
</dbReference>
<evidence type="ECO:0000256" key="2">
    <source>
        <dbReference type="PROSITE-ProRule" id="PRU00464"/>
    </source>
</evidence>
<dbReference type="Gene3D" id="3.30.428.10">
    <property type="entry name" value="HIT-like"/>
    <property type="match status" value="1"/>
</dbReference>
<gene>
    <name evidence="4" type="ORF">F7Q99_31885</name>
</gene>
<protein>
    <submittedName>
        <fullName evidence="4">HIT family protein</fullName>
    </submittedName>
</protein>
<dbReference type="InterPro" id="IPR036265">
    <property type="entry name" value="HIT-like_sf"/>
</dbReference>
<reference evidence="4 5" key="1">
    <citation type="submission" date="2019-09" db="EMBL/GenBank/DDBJ databases">
        <title>Genome Sequences of Streptomyces kaniharaensis ATCC 21070.</title>
        <authorList>
            <person name="Zhu W."/>
            <person name="De Crecy-Lagard V."/>
            <person name="Richards N.G."/>
        </authorList>
    </citation>
    <scope>NUCLEOTIDE SEQUENCE [LARGE SCALE GENOMIC DNA]</scope>
    <source>
        <strain evidence="4 5">SF-557</strain>
    </source>
</reference>
<evidence type="ECO:0000259" key="3">
    <source>
        <dbReference type="PROSITE" id="PS51084"/>
    </source>
</evidence>
<dbReference type="SUPFAM" id="SSF54197">
    <property type="entry name" value="HIT-like"/>
    <property type="match status" value="1"/>
</dbReference>
<dbReference type="InterPro" id="IPR011146">
    <property type="entry name" value="HIT-like"/>
</dbReference>
<sequence length="163" mass="18188">MDLATYSEHAQHGPCFICRLVEGDPAYAHEIVYEDEQHLAFLDKWPVLPGKLLVVPKRHLEHVVTDLPEQDYLAMMATVRLVALAAEDVLGGERTYLFSLGSQAGNSHLHWHIARLPHGIPYDQQQFEALAFTNGVLTYTPAERAHLADRLRRAITARAAAAA</sequence>
<dbReference type="OrthoDB" id="9784774at2"/>